<evidence type="ECO:0000256" key="4">
    <source>
        <dbReference type="ARBA" id="ARBA00022448"/>
    </source>
</evidence>
<dbReference type="GeneID" id="11510981"/>
<feature type="domain" description="Conserved oligomeric Golgi complex subunit 3 N-terminal" evidence="10">
    <location>
        <begin position="164"/>
        <end position="276"/>
    </location>
</feature>
<evidence type="ECO:0000313" key="12">
    <source>
        <dbReference type="EMBL" id="AEO59976.1"/>
    </source>
</evidence>
<dbReference type="eggNOG" id="KOG2604">
    <property type="taxonomic scope" value="Eukaryota"/>
</dbReference>
<dbReference type="Proteomes" id="UP000007322">
    <property type="component" value="Chromosome 5"/>
</dbReference>
<feature type="compositionally biased region" description="Polar residues" evidence="9">
    <location>
        <begin position="32"/>
        <end position="41"/>
    </location>
</feature>
<dbReference type="InterPro" id="IPR048685">
    <property type="entry name" value="COG3_C"/>
</dbReference>
<feature type="domain" description="Conserved oligomeric Golgi complex subunit 3 C-terminal" evidence="11">
    <location>
        <begin position="346"/>
        <end position="674"/>
    </location>
</feature>
<dbReference type="InterPro" id="IPR007265">
    <property type="entry name" value="COG_su3"/>
</dbReference>
<evidence type="ECO:0000259" key="11">
    <source>
        <dbReference type="Pfam" id="PF20671"/>
    </source>
</evidence>
<comment type="subcellular location">
    <subcellularLocation>
        <location evidence="1">Golgi apparatus membrane</location>
        <topology evidence="1">Peripheral membrane protein</topology>
    </subcellularLocation>
</comment>
<dbReference type="PANTHER" id="PTHR13302:SF8">
    <property type="entry name" value="CONSERVED OLIGOMERIC GOLGI COMPLEX SUBUNIT 3"/>
    <property type="match status" value="1"/>
</dbReference>
<evidence type="ECO:0000256" key="6">
    <source>
        <dbReference type="ARBA" id="ARBA00023034"/>
    </source>
</evidence>
<dbReference type="GO" id="GO:0006891">
    <property type="term" value="P:intra-Golgi vesicle-mediated transport"/>
    <property type="evidence" value="ECO:0007669"/>
    <property type="project" value="TreeGrafter"/>
</dbReference>
<comment type="similarity">
    <text evidence="2">Belongs to the COG3 family.</text>
</comment>
<evidence type="ECO:0000256" key="1">
    <source>
        <dbReference type="ARBA" id="ARBA00004395"/>
    </source>
</evidence>
<evidence type="ECO:0000256" key="5">
    <source>
        <dbReference type="ARBA" id="ARBA00022927"/>
    </source>
</evidence>
<name>G2QK70_THET4</name>
<dbReference type="HOGENOM" id="CLU_010042_0_0_1"/>
<evidence type="ECO:0000256" key="2">
    <source>
        <dbReference type="ARBA" id="ARBA00009936"/>
    </source>
</evidence>
<keyword evidence="7" id="KW-0472">Membrane</keyword>
<evidence type="ECO:0000256" key="8">
    <source>
        <dbReference type="ARBA" id="ARBA00031339"/>
    </source>
</evidence>
<dbReference type="VEuPathDB" id="FungiDB:MYCTH_2308715"/>
<dbReference type="PANTHER" id="PTHR13302">
    <property type="entry name" value="CONSERVED OLIGOMERIC GOLGI COMPLEX COMPONENT 3"/>
    <property type="match status" value="1"/>
</dbReference>
<dbReference type="KEGG" id="mtm:MYCTH_2308715"/>
<evidence type="ECO:0000256" key="3">
    <source>
        <dbReference type="ARBA" id="ARBA00020976"/>
    </source>
</evidence>
<evidence type="ECO:0000313" key="13">
    <source>
        <dbReference type="Proteomes" id="UP000007322"/>
    </source>
</evidence>
<dbReference type="GO" id="GO:0000139">
    <property type="term" value="C:Golgi membrane"/>
    <property type="evidence" value="ECO:0007669"/>
    <property type="project" value="UniProtKB-SubCell"/>
</dbReference>
<evidence type="ECO:0000259" key="10">
    <source>
        <dbReference type="Pfam" id="PF04136"/>
    </source>
</evidence>
<dbReference type="RefSeq" id="XP_003665221.1">
    <property type="nucleotide sequence ID" value="XM_003665173.1"/>
</dbReference>
<keyword evidence="13" id="KW-1185">Reference proteome</keyword>
<dbReference type="GO" id="GO:0017119">
    <property type="term" value="C:Golgi transport complex"/>
    <property type="evidence" value="ECO:0007669"/>
    <property type="project" value="TreeGrafter"/>
</dbReference>
<dbReference type="GO" id="GO:0007030">
    <property type="term" value="P:Golgi organization"/>
    <property type="evidence" value="ECO:0007669"/>
    <property type="project" value="TreeGrafter"/>
</dbReference>
<dbReference type="Pfam" id="PF04136">
    <property type="entry name" value="COG3_N"/>
    <property type="match status" value="1"/>
</dbReference>
<reference evidence="12 13" key="1">
    <citation type="journal article" date="2011" name="Nat. Biotechnol.">
        <title>Comparative genomic analysis of the thermophilic biomass-degrading fungi Myceliophthora thermophila and Thielavia terrestris.</title>
        <authorList>
            <person name="Berka R.M."/>
            <person name="Grigoriev I.V."/>
            <person name="Otillar R."/>
            <person name="Salamov A."/>
            <person name="Grimwood J."/>
            <person name="Reid I."/>
            <person name="Ishmael N."/>
            <person name="John T."/>
            <person name="Darmond C."/>
            <person name="Moisan M.-C."/>
            <person name="Henrissat B."/>
            <person name="Coutinho P.M."/>
            <person name="Lombard V."/>
            <person name="Natvig D.O."/>
            <person name="Lindquist E."/>
            <person name="Schmutz J."/>
            <person name="Lucas S."/>
            <person name="Harris P."/>
            <person name="Powlowski J."/>
            <person name="Bellemare A."/>
            <person name="Taylor D."/>
            <person name="Butler G."/>
            <person name="de Vries R.P."/>
            <person name="Allijn I.E."/>
            <person name="van den Brink J."/>
            <person name="Ushinsky S."/>
            <person name="Storms R."/>
            <person name="Powell A.J."/>
            <person name="Paulsen I.T."/>
            <person name="Elbourne L.D.H."/>
            <person name="Baker S.E."/>
            <person name="Magnuson J."/>
            <person name="LaBoissiere S."/>
            <person name="Clutterbuck A.J."/>
            <person name="Martinez D."/>
            <person name="Wogulis M."/>
            <person name="de Leon A.L."/>
            <person name="Rey M.W."/>
            <person name="Tsang A."/>
        </authorList>
    </citation>
    <scope>NUCLEOTIDE SEQUENCE [LARGE SCALE GENOMIC DNA]</scope>
    <source>
        <strain evidence="13">ATCC 42464 / BCRC 31852 / DSM 1799</strain>
    </source>
</reference>
<keyword evidence="5" id="KW-0653">Protein transport</keyword>
<dbReference type="GO" id="GO:0005801">
    <property type="term" value="C:cis-Golgi network"/>
    <property type="evidence" value="ECO:0007669"/>
    <property type="project" value="InterPro"/>
</dbReference>
<dbReference type="InterPro" id="IPR048320">
    <property type="entry name" value="COG3_N"/>
</dbReference>
<dbReference type="InParanoid" id="G2QK70"/>
<dbReference type="Pfam" id="PF20671">
    <property type="entry name" value="COG3_C"/>
    <property type="match status" value="1"/>
</dbReference>
<keyword evidence="4" id="KW-0813">Transport</keyword>
<evidence type="ECO:0000256" key="7">
    <source>
        <dbReference type="ARBA" id="ARBA00023136"/>
    </source>
</evidence>
<protein>
    <recommendedName>
        <fullName evidence="3">Conserved oligomeric Golgi complex subunit 3</fullName>
    </recommendedName>
    <alternativeName>
        <fullName evidence="8">Component of oligomeric Golgi complex 3</fullName>
    </alternativeName>
</protein>
<accession>G2QK70</accession>
<sequence length="858" mass="93602">MYEDSWYSFVPELSQHQPAFVVQTAGHRRKQSLSQQPNNTADDAGAVEPLPTLFEDQKDAASPPEPTLSRRAKSYSDFYDIVRAQLAVHAPKKKRKRRRSDRSWEALAVPDSAAASLPEEEEDYNGTLGKELIRASQQEYWFVGQPGARCRPRGPLLTSLSRLYHDELAMTERHLGTLVADADKALKVLESLCHSFRAVDDQTSSFQAQCDGLLAEKKRLEALAEAVGTDLQYYTYLDSATRRLNAPGAGRLVEGGSFAEILSTLDSCIEFMTRNVSQSHPSGITHERADMAQSSYRDAESYLARYQALLTKALHLLEVGFVNHLNKVSTEISRQVGATQSESARHALAYGRFEEMVLESYSLIPNVQAVVRKAYDQDGQPSSTPNADIYANTANNLFHSYWAARERDFKPIIQHDLDVFRAEANDSIETASRNFVKQSFERSDSEATLFRNIFSIDPHYSTDAQSAFAVLKSQRTVLTGANVAPIAASLQAVLQGSDLQTICNLVGWITSEYLLPEYDEDETPFVGRCRELAARLLAEHLWAFTDAAFEAEIAKSITRAVVPPEALKIGPVTNGDMASNAFPPVKRALELLVLFDQSMPKERCQRNSPVVFRIIKESIASLQRAEGRLKSAAAAAAAAAKPSPGSTDPDLFMIKNLLIFKNELMTLEIGDVRGNQATSSSAFLGAGSGNMQHFTQIWDTLRPHNLLGGLLSSFGSLSTYIPGSSLWSSSPASAAGAAGGGRVGAPAVGGTPRVGTTAPVAVDDAHEQLDGLLRQSIVAFTRRWAGVLNDARGVGGGSSSSKLGGKNVGKVERELEETLERAFSGQPEVIAKLKEAVQIEAEGQARVLGEKKSYVTRV</sequence>
<dbReference type="STRING" id="573729.G2QK70"/>
<dbReference type="OrthoDB" id="296793at2759"/>
<evidence type="ECO:0000256" key="9">
    <source>
        <dbReference type="SAM" id="MobiDB-lite"/>
    </source>
</evidence>
<proteinExistence type="inferred from homology"/>
<dbReference type="EMBL" id="CP003006">
    <property type="protein sequence ID" value="AEO59976.1"/>
    <property type="molecule type" value="Genomic_DNA"/>
</dbReference>
<dbReference type="OMA" id="YAFTKRW"/>
<dbReference type="AlphaFoldDB" id="G2QK70"/>
<dbReference type="GO" id="GO:0006886">
    <property type="term" value="P:intracellular protein transport"/>
    <property type="evidence" value="ECO:0007669"/>
    <property type="project" value="InterPro"/>
</dbReference>
<keyword evidence="6" id="KW-0333">Golgi apparatus</keyword>
<feature type="region of interest" description="Disordered" evidence="9">
    <location>
        <begin position="24"/>
        <end position="50"/>
    </location>
</feature>
<organism evidence="12 13">
    <name type="scientific">Thermothelomyces thermophilus (strain ATCC 42464 / BCRC 31852 / DSM 1799)</name>
    <name type="common">Sporotrichum thermophile</name>
    <dbReference type="NCBI Taxonomy" id="573729"/>
    <lineage>
        <taxon>Eukaryota</taxon>
        <taxon>Fungi</taxon>
        <taxon>Dikarya</taxon>
        <taxon>Ascomycota</taxon>
        <taxon>Pezizomycotina</taxon>
        <taxon>Sordariomycetes</taxon>
        <taxon>Sordariomycetidae</taxon>
        <taxon>Sordariales</taxon>
        <taxon>Chaetomiaceae</taxon>
        <taxon>Thermothelomyces</taxon>
    </lineage>
</organism>
<dbReference type="GO" id="GO:0006914">
    <property type="term" value="P:autophagy"/>
    <property type="evidence" value="ECO:0007669"/>
    <property type="project" value="TreeGrafter"/>
</dbReference>
<gene>
    <name evidence="12" type="ORF">MYCTH_2308715</name>
</gene>